<dbReference type="EMBL" id="CP047593">
    <property type="protein sequence ID" value="QHI68937.1"/>
    <property type="molecule type" value="Genomic_DNA"/>
</dbReference>
<organism evidence="5 6">
    <name type="scientific">Tichowtungia aerotolerans</name>
    <dbReference type="NCBI Taxonomy" id="2697043"/>
    <lineage>
        <taxon>Bacteria</taxon>
        <taxon>Pseudomonadati</taxon>
        <taxon>Kiritimatiellota</taxon>
        <taxon>Tichowtungiia</taxon>
        <taxon>Tichowtungiales</taxon>
        <taxon>Tichowtungiaceae</taxon>
        <taxon>Tichowtungia</taxon>
    </lineage>
</organism>
<keyword evidence="6" id="KW-1185">Reference proteome</keyword>
<keyword evidence="2" id="KW-0732">Signal</keyword>
<feature type="region of interest" description="Disordered" evidence="1">
    <location>
        <begin position="522"/>
        <end position="542"/>
    </location>
</feature>
<dbReference type="PANTHER" id="PTHR35889:SF3">
    <property type="entry name" value="F-BOX DOMAIN-CONTAINING PROTEIN"/>
    <property type="match status" value="1"/>
</dbReference>
<dbReference type="PANTHER" id="PTHR35889">
    <property type="entry name" value="CYCLOINULO-OLIGOSACCHARIDE FRUCTANOTRANSFERASE-RELATED"/>
    <property type="match status" value="1"/>
</dbReference>
<accession>A0A6P1M518</accession>
<name>A0A6P1M518_9BACT</name>
<reference evidence="5 6" key="1">
    <citation type="submission" date="2020-01" db="EMBL/GenBank/DDBJ databases">
        <title>Ponticoccus aerotolerans gen. nov., sp. nov., an anaerobic bacterium and proposal of Ponticoccusceae fam. nov., Ponticoccusles ord. nov. and Ponticoccuse classis nov. in the phylum Kiritimatiellaeota.</title>
        <authorList>
            <person name="Zhou L.Y."/>
            <person name="Du Z.J."/>
        </authorList>
    </citation>
    <scope>NUCLEOTIDE SEQUENCE [LARGE SCALE GENOMIC DNA]</scope>
    <source>
        <strain evidence="5 6">S-5007</strain>
    </source>
</reference>
<evidence type="ECO:0000256" key="1">
    <source>
        <dbReference type="SAM" id="MobiDB-lite"/>
    </source>
</evidence>
<dbReference type="Pfam" id="PF07587">
    <property type="entry name" value="PSD1"/>
    <property type="match status" value="1"/>
</dbReference>
<dbReference type="KEGG" id="taer:GT409_05565"/>
<proteinExistence type="predicted"/>
<feature type="domain" description="DUF1553" evidence="4">
    <location>
        <begin position="289"/>
        <end position="521"/>
    </location>
</feature>
<dbReference type="InterPro" id="IPR022655">
    <property type="entry name" value="DUF1553"/>
</dbReference>
<dbReference type="RefSeq" id="WP_160627745.1">
    <property type="nucleotide sequence ID" value="NZ_CP047593.1"/>
</dbReference>
<feature type="chain" id="PRO_5026866653" evidence="2">
    <location>
        <begin position="21"/>
        <end position="579"/>
    </location>
</feature>
<dbReference type="InterPro" id="IPR011444">
    <property type="entry name" value="DUF1549"/>
</dbReference>
<dbReference type="Proteomes" id="UP000464954">
    <property type="component" value="Chromosome"/>
</dbReference>
<sequence>MKKSIWFILAILMAVLPANAMEESTAVFEREGELQPANQIDRIVFKKLASLNIEPVLCSDAVFLRRAYLDILGKIPTAEEVRRFINTPYSKNKRSELIDELLARPEFADYWSMRWADILRVKAEFPINLWPNAAQAYHHWVHTAIAEDMPYDQMVREMLTASGSNFRVGPVNFYRAIQNKTPEGIATVVALTFMGARAEEWPKEQLANLSAFFSQIGYKPTNEWKEEYVFWDPLGTTKTEGNSAPGSAKITTVVVEKNTNQPPQINREPQPAFFPDGTAVELTPDRDPREVFADWLITPENPWFCRSLVNRTWAWLLGRGIIHEPDDIREDNPPSNPELLVWLEQDFAANKYDMKRLIRQILNSRTYQLSSVSNTEQPQTFEQFGAYPLRRLEAEVLIDAVNAITGSSDLYTSAIPEPFTYIPKDQAAVAIADGSITSPFLALFGRSARATGMWNERDNQTSAPQWRHMLNSGHIQEKLEKGPNLREMTLRKYKPEQIVENLYLSILSRPPTPAETETMLTYGNTANPKPPPKRPGGHLTPKEKKAYWQRYKAADDERMKDWIDIAWALINSPEFLYRH</sequence>
<evidence type="ECO:0000259" key="4">
    <source>
        <dbReference type="Pfam" id="PF07587"/>
    </source>
</evidence>
<protein>
    <submittedName>
        <fullName evidence="5">DUF1553 domain-containing protein</fullName>
    </submittedName>
</protein>
<evidence type="ECO:0000259" key="3">
    <source>
        <dbReference type="Pfam" id="PF07583"/>
    </source>
</evidence>
<evidence type="ECO:0000256" key="2">
    <source>
        <dbReference type="SAM" id="SignalP"/>
    </source>
</evidence>
<evidence type="ECO:0000313" key="5">
    <source>
        <dbReference type="EMBL" id="QHI68937.1"/>
    </source>
</evidence>
<evidence type="ECO:0000313" key="6">
    <source>
        <dbReference type="Proteomes" id="UP000464954"/>
    </source>
</evidence>
<feature type="signal peptide" evidence="2">
    <location>
        <begin position="1"/>
        <end position="20"/>
    </location>
</feature>
<gene>
    <name evidence="5" type="ORF">GT409_05565</name>
</gene>
<dbReference type="Pfam" id="PF07583">
    <property type="entry name" value="PSCyt2"/>
    <property type="match status" value="1"/>
</dbReference>
<feature type="domain" description="DUF1549" evidence="3">
    <location>
        <begin position="39"/>
        <end position="179"/>
    </location>
</feature>
<dbReference type="AlphaFoldDB" id="A0A6P1M518"/>